<dbReference type="PANTHER" id="PTHR43471">
    <property type="entry name" value="ABC TRANSPORTER PERMEASE"/>
    <property type="match status" value="1"/>
</dbReference>
<feature type="transmembrane region" description="Helical" evidence="1">
    <location>
        <begin position="170"/>
        <end position="188"/>
    </location>
</feature>
<comment type="caution">
    <text evidence="2">The sequence shown here is derived from an EMBL/GenBank/DDBJ whole genome shotgun (WGS) entry which is preliminary data.</text>
</comment>
<dbReference type="EMBL" id="JACHGW010000001">
    <property type="protein sequence ID" value="MBB6049647.1"/>
    <property type="molecule type" value="Genomic_DNA"/>
</dbReference>
<evidence type="ECO:0000313" key="2">
    <source>
        <dbReference type="EMBL" id="MBB6049647.1"/>
    </source>
</evidence>
<sequence>MLGRKLVVWGALAQATVLESVRRKDLYVAMILSLLMIGMAALVGRFGVHGIDIFLKSATLTVINLLSVILAVVFAARQMPEEISRRTIYPLLARPISRTDLIVGKFLGVFCLSGMGLLVFGLIGWGTLSIYGLHPGVIFWQYLLLRLFVLMLLCAVTVSASIFMTPQATVTITLLLAVGSQAFSQSTLLLDKTSDGFGQVLLRGIYFVVPALNLFDLSGKVSHGWQPIPSWVLLALLGYALLHTLVSLTVGALRFKKVAL</sequence>
<keyword evidence="1" id="KW-0472">Membrane</keyword>
<organism evidence="2 3">
    <name type="scientific">Armatimonas rosea</name>
    <dbReference type="NCBI Taxonomy" id="685828"/>
    <lineage>
        <taxon>Bacteria</taxon>
        <taxon>Bacillati</taxon>
        <taxon>Armatimonadota</taxon>
        <taxon>Armatimonadia</taxon>
        <taxon>Armatimonadales</taxon>
        <taxon>Armatimonadaceae</taxon>
        <taxon>Armatimonas</taxon>
    </lineage>
</organism>
<feature type="transmembrane region" description="Helical" evidence="1">
    <location>
        <begin position="106"/>
        <end position="131"/>
    </location>
</feature>
<keyword evidence="1" id="KW-0812">Transmembrane</keyword>
<dbReference type="Pfam" id="PF12730">
    <property type="entry name" value="ABC2_membrane_4"/>
    <property type="match status" value="1"/>
</dbReference>
<dbReference type="AlphaFoldDB" id="A0A7W9SN19"/>
<feature type="transmembrane region" description="Helical" evidence="1">
    <location>
        <begin position="53"/>
        <end position="76"/>
    </location>
</feature>
<protein>
    <submittedName>
        <fullName evidence="2">ABC-type transport system involved in multi-copper enzyme maturation permease subunit</fullName>
    </submittedName>
</protein>
<dbReference type="Proteomes" id="UP000520814">
    <property type="component" value="Unassembled WGS sequence"/>
</dbReference>
<dbReference type="RefSeq" id="WP_184193244.1">
    <property type="nucleotide sequence ID" value="NZ_JACHGW010000001.1"/>
</dbReference>
<name>A0A7W9SN19_ARMRO</name>
<accession>A0A7W9SN19</accession>
<reference evidence="2 3" key="1">
    <citation type="submission" date="2020-08" db="EMBL/GenBank/DDBJ databases">
        <title>Genomic Encyclopedia of Type Strains, Phase IV (KMG-IV): sequencing the most valuable type-strain genomes for metagenomic binning, comparative biology and taxonomic classification.</title>
        <authorList>
            <person name="Goeker M."/>
        </authorList>
    </citation>
    <scope>NUCLEOTIDE SEQUENCE [LARGE SCALE GENOMIC DNA]</scope>
    <source>
        <strain evidence="2 3">DSM 23562</strain>
    </source>
</reference>
<dbReference type="PANTHER" id="PTHR43471:SF10">
    <property type="entry name" value="SLL1107 PROTEIN"/>
    <property type="match status" value="1"/>
</dbReference>
<feature type="transmembrane region" description="Helical" evidence="1">
    <location>
        <begin position="27"/>
        <end position="46"/>
    </location>
</feature>
<keyword evidence="1" id="KW-1133">Transmembrane helix</keyword>
<gene>
    <name evidence="2" type="ORF">HNQ39_001409</name>
</gene>
<evidence type="ECO:0000313" key="3">
    <source>
        <dbReference type="Proteomes" id="UP000520814"/>
    </source>
</evidence>
<evidence type="ECO:0000256" key="1">
    <source>
        <dbReference type="SAM" id="Phobius"/>
    </source>
</evidence>
<keyword evidence="3" id="KW-1185">Reference proteome</keyword>
<proteinExistence type="predicted"/>
<feature type="transmembrane region" description="Helical" evidence="1">
    <location>
        <begin position="143"/>
        <end position="164"/>
    </location>
</feature>
<feature type="transmembrane region" description="Helical" evidence="1">
    <location>
        <begin position="231"/>
        <end position="253"/>
    </location>
</feature>